<proteinExistence type="predicted"/>
<keyword evidence="2" id="KW-1185">Reference proteome</keyword>
<dbReference type="GeneID" id="113074024"/>
<accession>A0A6P6N286</accession>
<protein>
    <submittedName>
        <fullName evidence="3">Uncharacterized protein LOC113074024</fullName>
    </submittedName>
</protein>
<evidence type="ECO:0000313" key="3">
    <source>
        <dbReference type="RefSeq" id="XP_026102519.1"/>
    </source>
</evidence>
<evidence type="ECO:0000256" key="1">
    <source>
        <dbReference type="SAM" id="SignalP"/>
    </source>
</evidence>
<name>A0A6P6N286_CARAU</name>
<sequence length="211" mass="23023">MQSKMNIILHLAVLQLMIIISNVMITKSQGQWYCAPSGNTSNCTNSNSYVNCLGQNVSCKAYSCAPQSPGCSCMVGSYNCTSDCSYSASLEVCSFTADTRHCLNEMMNTQNNLQVATAESIVNFVDQIANMTGLMSTAAAENYLKVVDDTQVKLSDLVKDEDKSKLVSYGNSYINAFEILVSALVTPTETHNLLNICLNNTGKRHCLYLCL</sequence>
<keyword evidence="1" id="KW-0732">Signal</keyword>
<evidence type="ECO:0000313" key="2">
    <source>
        <dbReference type="Proteomes" id="UP000515129"/>
    </source>
</evidence>
<feature type="chain" id="PRO_5028252622" evidence="1">
    <location>
        <begin position="31"/>
        <end position="211"/>
    </location>
</feature>
<dbReference type="Proteomes" id="UP000515129">
    <property type="component" value="Unplaced"/>
</dbReference>
<gene>
    <name evidence="3" type="primary">LOC113074024</name>
</gene>
<dbReference type="RefSeq" id="XP_026102519.1">
    <property type="nucleotide sequence ID" value="XM_026246734.1"/>
</dbReference>
<dbReference type="KEGG" id="caua:113074024"/>
<dbReference type="AlphaFoldDB" id="A0A6P6N286"/>
<reference evidence="3" key="1">
    <citation type="submission" date="2025-08" db="UniProtKB">
        <authorList>
            <consortium name="RefSeq"/>
        </authorList>
    </citation>
    <scope>IDENTIFICATION</scope>
    <source>
        <strain evidence="3">Wakin</strain>
        <tissue evidence="3">Muscle</tissue>
    </source>
</reference>
<organism evidence="2 3">
    <name type="scientific">Carassius auratus</name>
    <name type="common">Goldfish</name>
    <dbReference type="NCBI Taxonomy" id="7957"/>
    <lineage>
        <taxon>Eukaryota</taxon>
        <taxon>Metazoa</taxon>
        <taxon>Chordata</taxon>
        <taxon>Craniata</taxon>
        <taxon>Vertebrata</taxon>
        <taxon>Euteleostomi</taxon>
        <taxon>Actinopterygii</taxon>
        <taxon>Neopterygii</taxon>
        <taxon>Teleostei</taxon>
        <taxon>Ostariophysi</taxon>
        <taxon>Cypriniformes</taxon>
        <taxon>Cyprinidae</taxon>
        <taxon>Cyprininae</taxon>
        <taxon>Carassius</taxon>
    </lineage>
</organism>
<feature type="signal peptide" evidence="1">
    <location>
        <begin position="1"/>
        <end position="30"/>
    </location>
</feature>